<comment type="caution">
    <text evidence="2">The sequence shown here is derived from an EMBL/GenBank/DDBJ whole genome shotgun (WGS) entry which is preliminary data.</text>
</comment>
<dbReference type="RefSeq" id="WP_006399066.1">
    <property type="nucleotide sequence ID" value="NZ_CAJORO010000010.1"/>
</dbReference>
<accession>A0A8E2RY27</accession>
<feature type="compositionally biased region" description="Basic residues" evidence="1">
    <location>
        <begin position="67"/>
        <end position="82"/>
    </location>
</feature>
<dbReference type="AlphaFoldDB" id="A0A8E2RY27"/>
<dbReference type="EMBL" id="PVFZ01000017">
    <property type="protein sequence ID" value="PRF26155.1"/>
    <property type="molecule type" value="Genomic_DNA"/>
</dbReference>
<evidence type="ECO:0000256" key="1">
    <source>
        <dbReference type="SAM" id="MobiDB-lite"/>
    </source>
</evidence>
<dbReference type="Proteomes" id="UP000237686">
    <property type="component" value="Unassembled WGS sequence"/>
</dbReference>
<feature type="region of interest" description="Disordered" evidence="1">
    <location>
        <begin position="62"/>
        <end position="82"/>
    </location>
</feature>
<reference evidence="2 3" key="1">
    <citation type="submission" date="2018-03" db="EMBL/GenBank/DDBJ databases">
        <authorList>
            <person name="Nguyen K."/>
            <person name="Fouts D."/>
            <person name="Sutton G."/>
        </authorList>
    </citation>
    <scope>NUCLEOTIDE SEQUENCE [LARGE SCALE GENOMIC DNA]</scope>
    <source>
        <strain evidence="2 3">AU17135</strain>
    </source>
</reference>
<gene>
    <name evidence="2" type="ORF">C6P98_07425</name>
</gene>
<protein>
    <submittedName>
        <fullName evidence="2">Uncharacterized protein</fullName>
    </submittedName>
</protein>
<evidence type="ECO:0000313" key="2">
    <source>
        <dbReference type="EMBL" id="PRF26155.1"/>
    </source>
</evidence>
<organism evidence="2 3">
    <name type="scientific">Burkholderia multivorans</name>
    <dbReference type="NCBI Taxonomy" id="87883"/>
    <lineage>
        <taxon>Bacteria</taxon>
        <taxon>Pseudomonadati</taxon>
        <taxon>Pseudomonadota</taxon>
        <taxon>Betaproteobacteria</taxon>
        <taxon>Burkholderiales</taxon>
        <taxon>Burkholderiaceae</taxon>
        <taxon>Burkholderia</taxon>
        <taxon>Burkholderia cepacia complex</taxon>
    </lineage>
</organism>
<sequence length="82" mass="9104">MARVLQNVAVPHPWRLAAREREIDRLVEGACVDTGDIRDLPVVGVGRVARERVEVGQCVGPSGAKCRPAKKRQAIRSRRAHR</sequence>
<evidence type="ECO:0000313" key="3">
    <source>
        <dbReference type="Proteomes" id="UP000237686"/>
    </source>
</evidence>
<name>A0A8E2RY27_9BURK</name>
<proteinExistence type="predicted"/>